<organism evidence="10 11">
    <name type="scientific">Pseudoscardovia radai</name>
    <dbReference type="NCBI Taxonomy" id="987066"/>
    <lineage>
        <taxon>Bacteria</taxon>
        <taxon>Bacillati</taxon>
        <taxon>Actinomycetota</taxon>
        <taxon>Actinomycetes</taxon>
        <taxon>Bifidobacteriales</taxon>
        <taxon>Bifidobacteriaceae</taxon>
        <taxon>Pseudoscardovia</taxon>
    </lineage>
</organism>
<comment type="similarity">
    <text evidence="7">Belongs to the binding-protein-dependent transport system permease family.</text>
</comment>
<dbReference type="InterPro" id="IPR035906">
    <property type="entry name" value="MetI-like_sf"/>
</dbReference>
<keyword evidence="5 7" id="KW-1133">Transmembrane helix</keyword>
<keyword evidence="4 7" id="KW-0812">Transmembrane</keyword>
<comment type="subcellular location">
    <subcellularLocation>
        <location evidence="1 7">Cell membrane</location>
        <topology evidence="1 7">Multi-pass membrane protein</topology>
    </subcellularLocation>
</comment>
<keyword evidence="2 7" id="KW-0813">Transport</keyword>
<dbReference type="CDD" id="cd06261">
    <property type="entry name" value="TM_PBP2"/>
    <property type="match status" value="1"/>
</dbReference>
<evidence type="ECO:0000256" key="8">
    <source>
        <dbReference type="SAM" id="MobiDB-lite"/>
    </source>
</evidence>
<sequence>MTFVLKRCAAFVVALIVQSAAIFVCLRILPGDLAMVVGGTSSTPEQVARIRQQLGLDQPYPVQYWNWLSGILHGDLGTAQLSGASVAGEIADRLQVTLPLALMGLAVALAIGLPLGVLSVTSRSARVRRGLQIAAIVAGSIPALWGGLLLIMLLGRGVGLLGVLPSQGFPVRGWHAFGRALSSLALPALSVGIIAGAEFMRYTRSALLEVRDSDYLAQAMACGMTRAQAVRTVGLRLAAPQIVSVAGLTFAGMLTGVIVVENLFALPGLATLLMDDLGNRDLLAVQSELLVLTAFFLFMGLVVDLVHHALDPRLKAAASGGADGADGVADGTDGARKEGTR</sequence>
<evidence type="ECO:0000256" key="6">
    <source>
        <dbReference type="ARBA" id="ARBA00023136"/>
    </source>
</evidence>
<dbReference type="InterPro" id="IPR045621">
    <property type="entry name" value="BPD_transp_1_N"/>
</dbReference>
<evidence type="ECO:0000256" key="5">
    <source>
        <dbReference type="ARBA" id="ARBA00022989"/>
    </source>
</evidence>
<dbReference type="Gene3D" id="1.10.3720.10">
    <property type="entry name" value="MetI-like"/>
    <property type="match status" value="1"/>
</dbReference>
<feature type="transmembrane region" description="Helical" evidence="7">
    <location>
        <begin position="133"/>
        <end position="154"/>
    </location>
</feature>
<evidence type="ECO:0000313" key="10">
    <source>
        <dbReference type="EMBL" id="OZG49754.1"/>
    </source>
</evidence>
<dbReference type="Pfam" id="PF19300">
    <property type="entry name" value="BPD_transp_1_N"/>
    <property type="match status" value="1"/>
</dbReference>
<protein>
    <submittedName>
        <fullName evidence="10">ABC transporter permease</fullName>
    </submittedName>
</protein>
<evidence type="ECO:0000313" key="11">
    <source>
        <dbReference type="Proteomes" id="UP000216725"/>
    </source>
</evidence>
<dbReference type="EMBL" id="MWWR01000018">
    <property type="protein sequence ID" value="OZG49754.1"/>
    <property type="molecule type" value="Genomic_DNA"/>
</dbReference>
<accession>A0A261ESC0</accession>
<feature type="transmembrane region" description="Helical" evidence="7">
    <location>
        <begin position="100"/>
        <end position="121"/>
    </location>
</feature>
<feature type="region of interest" description="Disordered" evidence="8">
    <location>
        <begin position="317"/>
        <end position="341"/>
    </location>
</feature>
<dbReference type="InterPro" id="IPR000515">
    <property type="entry name" value="MetI-like"/>
</dbReference>
<gene>
    <name evidence="10" type="ORF">PSRA_1559</name>
</gene>
<feature type="transmembrane region" description="Helical" evidence="7">
    <location>
        <begin position="245"/>
        <end position="269"/>
    </location>
</feature>
<proteinExistence type="inferred from homology"/>
<keyword evidence="3" id="KW-1003">Cell membrane</keyword>
<dbReference type="Pfam" id="PF00528">
    <property type="entry name" value="BPD_transp_1"/>
    <property type="match status" value="1"/>
</dbReference>
<comment type="caution">
    <text evidence="10">The sequence shown here is derived from an EMBL/GenBank/DDBJ whole genome shotgun (WGS) entry which is preliminary data.</text>
</comment>
<dbReference type="GO" id="GO:0005886">
    <property type="term" value="C:plasma membrane"/>
    <property type="evidence" value="ECO:0007669"/>
    <property type="project" value="UniProtKB-SubCell"/>
</dbReference>
<evidence type="ECO:0000256" key="1">
    <source>
        <dbReference type="ARBA" id="ARBA00004651"/>
    </source>
</evidence>
<dbReference type="SUPFAM" id="SSF161098">
    <property type="entry name" value="MetI-like"/>
    <property type="match status" value="1"/>
</dbReference>
<evidence type="ECO:0000256" key="7">
    <source>
        <dbReference type="RuleBase" id="RU363032"/>
    </source>
</evidence>
<feature type="transmembrane region" description="Helical" evidence="7">
    <location>
        <begin position="289"/>
        <end position="306"/>
    </location>
</feature>
<dbReference type="RefSeq" id="WP_094661360.1">
    <property type="nucleotide sequence ID" value="NZ_MWWR01000018.1"/>
</dbReference>
<dbReference type="PANTHER" id="PTHR43163:SF6">
    <property type="entry name" value="DIPEPTIDE TRANSPORT SYSTEM PERMEASE PROTEIN DPPB-RELATED"/>
    <property type="match status" value="1"/>
</dbReference>
<evidence type="ECO:0000259" key="9">
    <source>
        <dbReference type="PROSITE" id="PS50928"/>
    </source>
</evidence>
<evidence type="ECO:0000256" key="2">
    <source>
        <dbReference type="ARBA" id="ARBA00022448"/>
    </source>
</evidence>
<feature type="compositionally biased region" description="Low complexity" evidence="8">
    <location>
        <begin position="317"/>
        <end position="332"/>
    </location>
</feature>
<feature type="transmembrane region" description="Helical" evidence="7">
    <location>
        <begin position="174"/>
        <end position="197"/>
    </location>
</feature>
<dbReference type="PANTHER" id="PTHR43163">
    <property type="entry name" value="DIPEPTIDE TRANSPORT SYSTEM PERMEASE PROTEIN DPPB-RELATED"/>
    <property type="match status" value="1"/>
</dbReference>
<dbReference type="Proteomes" id="UP000216725">
    <property type="component" value="Unassembled WGS sequence"/>
</dbReference>
<dbReference type="AlphaFoldDB" id="A0A261ESC0"/>
<dbReference type="GO" id="GO:0055085">
    <property type="term" value="P:transmembrane transport"/>
    <property type="evidence" value="ECO:0007669"/>
    <property type="project" value="InterPro"/>
</dbReference>
<reference evidence="10 11" key="1">
    <citation type="journal article" date="2017" name="BMC Genomics">
        <title>Comparative genomic and phylogenomic analyses of the Bifidobacteriaceae family.</title>
        <authorList>
            <person name="Lugli G.A."/>
            <person name="Milani C."/>
            <person name="Turroni F."/>
            <person name="Duranti S."/>
            <person name="Mancabelli L."/>
            <person name="Mangifesta M."/>
            <person name="Ferrario C."/>
            <person name="Modesto M."/>
            <person name="Mattarelli P."/>
            <person name="Jiri K."/>
            <person name="van Sinderen D."/>
            <person name="Ventura M."/>
        </authorList>
    </citation>
    <scope>NUCLEOTIDE SEQUENCE [LARGE SCALE GENOMIC DNA]</scope>
    <source>
        <strain evidence="10 11">DSM 24742</strain>
    </source>
</reference>
<evidence type="ECO:0000256" key="4">
    <source>
        <dbReference type="ARBA" id="ARBA00022692"/>
    </source>
</evidence>
<dbReference type="PROSITE" id="PS50928">
    <property type="entry name" value="ABC_TM1"/>
    <property type="match status" value="1"/>
</dbReference>
<feature type="domain" description="ABC transmembrane type-1" evidence="9">
    <location>
        <begin position="94"/>
        <end position="307"/>
    </location>
</feature>
<name>A0A261ESC0_9BIFI</name>
<evidence type="ECO:0000256" key="3">
    <source>
        <dbReference type="ARBA" id="ARBA00022475"/>
    </source>
</evidence>
<keyword evidence="11" id="KW-1185">Reference proteome</keyword>
<keyword evidence="6 7" id="KW-0472">Membrane</keyword>
<dbReference type="OrthoDB" id="9778910at2"/>